<evidence type="ECO:0000313" key="2">
    <source>
        <dbReference type="EnsemblMetazoa" id="AMAM014599-PA"/>
    </source>
</evidence>
<proteinExistence type="predicted"/>
<organism evidence="2 3">
    <name type="scientific">Anopheles maculatus</name>
    <dbReference type="NCBI Taxonomy" id="74869"/>
    <lineage>
        <taxon>Eukaryota</taxon>
        <taxon>Metazoa</taxon>
        <taxon>Ecdysozoa</taxon>
        <taxon>Arthropoda</taxon>
        <taxon>Hexapoda</taxon>
        <taxon>Insecta</taxon>
        <taxon>Pterygota</taxon>
        <taxon>Neoptera</taxon>
        <taxon>Endopterygota</taxon>
        <taxon>Diptera</taxon>
        <taxon>Nematocera</taxon>
        <taxon>Culicoidea</taxon>
        <taxon>Culicidae</taxon>
        <taxon>Anophelinae</taxon>
        <taxon>Anopheles</taxon>
        <taxon>Anopheles maculatus group</taxon>
    </lineage>
</organism>
<keyword evidence="1" id="KW-0812">Transmembrane</keyword>
<feature type="transmembrane region" description="Helical" evidence="1">
    <location>
        <begin position="96"/>
        <end position="116"/>
    </location>
</feature>
<keyword evidence="3" id="KW-1185">Reference proteome</keyword>
<dbReference type="AlphaFoldDB" id="A0A182SW35"/>
<keyword evidence="1" id="KW-1133">Transmembrane helix</keyword>
<sequence length="133" mass="14654">MSGSESRLVPFRAFLSHTSSVCCRNWLFGRYDKISVMLIYTSAVVRSRILPTAAARPVGEQSQPFANVLCQLIIAARRQADGNHLKISSLMNRLSLGFELLLLLLLLLLPCVRCLSTGKGKDTAHRKPDGPSD</sequence>
<protein>
    <submittedName>
        <fullName evidence="2">Uncharacterized protein</fullName>
    </submittedName>
</protein>
<evidence type="ECO:0000256" key="1">
    <source>
        <dbReference type="SAM" id="Phobius"/>
    </source>
</evidence>
<dbReference type="EnsemblMetazoa" id="AMAM014599-RA">
    <property type="protein sequence ID" value="AMAM014599-PA"/>
    <property type="gene ID" value="AMAM014599"/>
</dbReference>
<keyword evidence="1" id="KW-0472">Membrane</keyword>
<dbReference type="Proteomes" id="UP000075901">
    <property type="component" value="Unassembled WGS sequence"/>
</dbReference>
<reference evidence="3" key="1">
    <citation type="submission" date="2013-09" db="EMBL/GenBank/DDBJ databases">
        <title>The Genome Sequence of Anopheles maculatus species B.</title>
        <authorList>
            <consortium name="The Broad Institute Genomics Platform"/>
            <person name="Neafsey D.E."/>
            <person name="Besansky N."/>
            <person name="Howell P."/>
            <person name="Walton C."/>
            <person name="Young S.K."/>
            <person name="Zeng Q."/>
            <person name="Gargeya S."/>
            <person name="Fitzgerald M."/>
            <person name="Haas B."/>
            <person name="Abouelleil A."/>
            <person name="Allen A.W."/>
            <person name="Alvarado L."/>
            <person name="Arachchi H.M."/>
            <person name="Berlin A.M."/>
            <person name="Chapman S.B."/>
            <person name="Gainer-Dewar J."/>
            <person name="Goldberg J."/>
            <person name="Griggs A."/>
            <person name="Gujja S."/>
            <person name="Hansen M."/>
            <person name="Howarth C."/>
            <person name="Imamovic A."/>
            <person name="Ireland A."/>
            <person name="Larimer J."/>
            <person name="McCowan C."/>
            <person name="Murphy C."/>
            <person name="Pearson M."/>
            <person name="Poon T.W."/>
            <person name="Priest M."/>
            <person name="Roberts A."/>
            <person name="Saif S."/>
            <person name="Shea T."/>
            <person name="Sisk P."/>
            <person name="Sykes S."/>
            <person name="Wortman J."/>
            <person name="Nusbaum C."/>
            <person name="Birren B."/>
        </authorList>
    </citation>
    <scope>NUCLEOTIDE SEQUENCE [LARGE SCALE GENOMIC DNA]</scope>
    <source>
        <strain evidence="3">maculatus3</strain>
    </source>
</reference>
<accession>A0A182SW35</accession>
<name>A0A182SW35_9DIPT</name>
<evidence type="ECO:0000313" key="3">
    <source>
        <dbReference type="Proteomes" id="UP000075901"/>
    </source>
</evidence>
<reference evidence="2" key="2">
    <citation type="submission" date="2020-05" db="UniProtKB">
        <authorList>
            <consortium name="EnsemblMetazoa"/>
        </authorList>
    </citation>
    <scope>IDENTIFICATION</scope>
    <source>
        <strain evidence="2">maculatus3</strain>
    </source>
</reference>
<dbReference type="VEuPathDB" id="VectorBase:AMAM014599"/>